<keyword evidence="1" id="KW-0472">Membrane</keyword>
<reference evidence="3" key="1">
    <citation type="submission" date="2016-11" db="UniProtKB">
        <authorList>
            <consortium name="WormBaseParasite"/>
        </authorList>
    </citation>
    <scope>IDENTIFICATION</scope>
</reference>
<dbReference type="Proteomes" id="UP000095281">
    <property type="component" value="Unplaced"/>
</dbReference>
<feature type="transmembrane region" description="Helical" evidence="1">
    <location>
        <begin position="6"/>
        <end position="25"/>
    </location>
</feature>
<dbReference type="AlphaFoldDB" id="A0A1I8B1H2"/>
<proteinExistence type="predicted"/>
<name>A0A1I8B1H2_MELHA</name>
<evidence type="ECO:0000313" key="2">
    <source>
        <dbReference type="Proteomes" id="UP000095281"/>
    </source>
</evidence>
<keyword evidence="2" id="KW-1185">Reference proteome</keyword>
<sequence length="153" mass="17626">MDEDIALILAICTAGPLYIAILTKFIYDYKTNKTTLIPSLQKERIIILTVCIVSLTPCPILLGLNEISLYINNNMENTLISLIFNILYNFGYILIQFIEEICLLFCSREFYKLVKKQFFKNYQTAVVNTIFVEPYSQQPKNNKINNNGLIPVN</sequence>
<organism evidence="2 3">
    <name type="scientific">Meloidogyne hapla</name>
    <name type="common">Root-knot nematode worm</name>
    <dbReference type="NCBI Taxonomy" id="6305"/>
    <lineage>
        <taxon>Eukaryota</taxon>
        <taxon>Metazoa</taxon>
        <taxon>Ecdysozoa</taxon>
        <taxon>Nematoda</taxon>
        <taxon>Chromadorea</taxon>
        <taxon>Rhabditida</taxon>
        <taxon>Tylenchina</taxon>
        <taxon>Tylenchomorpha</taxon>
        <taxon>Tylenchoidea</taxon>
        <taxon>Meloidogynidae</taxon>
        <taxon>Meloidogyninae</taxon>
        <taxon>Meloidogyne</taxon>
    </lineage>
</organism>
<keyword evidence="1" id="KW-1133">Transmembrane helix</keyword>
<accession>A0A1I8B1H2</accession>
<feature type="transmembrane region" description="Helical" evidence="1">
    <location>
        <begin position="45"/>
        <end position="62"/>
    </location>
</feature>
<evidence type="ECO:0000256" key="1">
    <source>
        <dbReference type="SAM" id="Phobius"/>
    </source>
</evidence>
<protein>
    <submittedName>
        <fullName evidence="3">G_PROTEIN_RECEP_F1_2 domain-containing protein</fullName>
    </submittedName>
</protein>
<keyword evidence="1" id="KW-0812">Transmembrane</keyword>
<dbReference type="WBParaSite" id="MhA1_Contig1247.frz3.gene5">
    <property type="protein sequence ID" value="MhA1_Contig1247.frz3.gene5"/>
    <property type="gene ID" value="MhA1_Contig1247.frz3.gene5"/>
</dbReference>
<evidence type="ECO:0000313" key="3">
    <source>
        <dbReference type="WBParaSite" id="MhA1_Contig1247.frz3.gene5"/>
    </source>
</evidence>
<feature type="transmembrane region" description="Helical" evidence="1">
    <location>
        <begin position="82"/>
        <end position="106"/>
    </location>
</feature>